<organism evidence="1 2">
    <name type="scientific">Amycolatopsis rifamycinica</name>
    <dbReference type="NCBI Taxonomy" id="287986"/>
    <lineage>
        <taxon>Bacteria</taxon>
        <taxon>Bacillati</taxon>
        <taxon>Actinomycetota</taxon>
        <taxon>Actinomycetes</taxon>
        <taxon>Pseudonocardiales</taxon>
        <taxon>Pseudonocardiaceae</taxon>
        <taxon>Amycolatopsis</taxon>
    </lineage>
</organism>
<accession>A0A066TV61</accession>
<dbReference type="OrthoDB" id="3630412at2"/>
<reference evidence="1 2" key="1">
    <citation type="submission" date="2014-05" db="EMBL/GenBank/DDBJ databases">
        <title>Draft genome sequence of Amycolatopsis rifamycinica DSM 46095.</title>
        <authorList>
            <person name="Lal R."/>
            <person name="Saxena A."/>
            <person name="Kumari R."/>
            <person name="Mukherjee U."/>
            <person name="Singh P."/>
            <person name="Sangwan N."/>
            <person name="Mahato N.K."/>
        </authorList>
    </citation>
    <scope>NUCLEOTIDE SEQUENCE [LARGE SCALE GENOMIC DNA]</scope>
    <source>
        <strain evidence="1 2">DSM 46095</strain>
    </source>
</reference>
<dbReference type="eggNOG" id="ENOG503243H">
    <property type="taxonomic scope" value="Bacteria"/>
</dbReference>
<keyword evidence="2" id="KW-1185">Reference proteome</keyword>
<evidence type="ECO:0000313" key="1">
    <source>
        <dbReference type="EMBL" id="KDN18715.1"/>
    </source>
</evidence>
<dbReference type="RefSeq" id="WP_043785876.1">
    <property type="nucleotide sequence ID" value="NZ_JMQI01000062.1"/>
</dbReference>
<evidence type="ECO:0000313" key="2">
    <source>
        <dbReference type="Proteomes" id="UP000027345"/>
    </source>
</evidence>
<dbReference type="Proteomes" id="UP000027345">
    <property type="component" value="Unassembled WGS sequence"/>
</dbReference>
<dbReference type="EMBL" id="JMQI01000062">
    <property type="protein sequence ID" value="KDN18715.1"/>
    <property type="molecule type" value="Genomic_DNA"/>
</dbReference>
<dbReference type="STRING" id="287986.DV20_29425"/>
<sequence length="95" mass="10368">MVSLNAGMIMKHNHKRVVVLRTGLSLDGADAVMIAPLNTRRPSGKAPAVEANTWYDNYWIATDQAKVVEAAEVVHAFTGPGRVRRSTLNAVLKEL</sequence>
<dbReference type="AlphaFoldDB" id="A0A066TV61"/>
<proteinExistence type="predicted"/>
<name>A0A066TV61_9PSEU</name>
<protein>
    <submittedName>
        <fullName evidence="1">Uncharacterized protein</fullName>
    </submittedName>
</protein>
<gene>
    <name evidence="1" type="ORF">DV20_29425</name>
</gene>
<comment type="caution">
    <text evidence="1">The sequence shown here is derived from an EMBL/GenBank/DDBJ whole genome shotgun (WGS) entry which is preliminary data.</text>
</comment>